<reference evidence="1" key="1">
    <citation type="journal article" date="2019" name="bioRxiv">
        <title>The Genome of the Zebra Mussel, Dreissena polymorpha: A Resource for Invasive Species Research.</title>
        <authorList>
            <person name="McCartney M.A."/>
            <person name="Auch B."/>
            <person name="Kono T."/>
            <person name="Mallez S."/>
            <person name="Zhang Y."/>
            <person name="Obille A."/>
            <person name="Becker A."/>
            <person name="Abrahante J.E."/>
            <person name="Garbe J."/>
            <person name="Badalamenti J.P."/>
            <person name="Herman A."/>
            <person name="Mangelson H."/>
            <person name="Liachko I."/>
            <person name="Sullivan S."/>
            <person name="Sone E.D."/>
            <person name="Koren S."/>
            <person name="Silverstein K.A.T."/>
            <person name="Beckman K.B."/>
            <person name="Gohl D.M."/>
        </authorList>
    </citation>
    <scope>NUCLEOTIDE SEQUENCE</scope>
    <source>
        <strain evidence="1">Duluth1</strain>
        <tissue evidence="1">Whole animal</tissue>
    </source>
</reference>
<keyword evidence="2" id="KW-1185">Reference proteome</keyword>
<evidence type="ECO:0000313" key="1">
    <source>
        <dbReference type="EMBL" id="KAH3703192.1"/>
    </source>
</evidence>
<protein>
    <submittedName>
        <fullName evidence="1">Uncharacterized protein</fullName>
    </submittedName>
</protein>
<dbReference type="Proteomes" id="UP000828390">
    <property type="component" value="Unassembled WGS sequence"/>
</dbReference>
<dbReference type="AlphaFoldDB" id="A0A9D3YLV7"/>
<organism evidence="1 2">
    <name type="scientific">Dreissena polymorpha</name>
    <name type="common">Zebra mussel</name>
    <name type="synonym">Mytilus polymorpha</name>
    <dbReference type="NCBI Taxonomy" id="45954"/>
    <lineage>
        <taxon>Eukaryota</taxon>
        <taxon>Metazoa</taxon>
        <taxon>Spiralia</taxon>
        <taxon>Lophotrochozoa</taxon>
        <taxon>Mollusca</taxon>
        <taxon>Bivalvia</taxon>
        <taxon>Autobranchia</taxon>
        <taxon>Heteroconchia</taxon>
        <taxon>Euheterodonta</taxon>
        <taxon>Imparidentia</taxon>
        <taxon>Neoheterodontei</taxon>
        <taxon>Myida</taxon>
        <taxon>Dreissenoidea</taxon>
        <taxon>Dreissenidae</taxon>
        <taxon>Dreissena</taxon>
    </lineage>
</organism>
<accession>A0A9D3YLV7</accession>
<evidence type="ECO:0000313" key="2">
    <source>
        <dbReference type="Proteomes" id="UP000828390"/>
    </source>
</evidence>
<gene>
    <name evidence="1" type="ORF">DPMN_078223</name>
</gene>
<proteinExistence type="predicted"/>
<dbReference type="SUPFAM" id="SSF53383">
    <property type="entry name" value="PLP-dependent transferases"/>
    <property type="match status" value="1"/>
</dbReference>
<name>A0A9D3YLV7_DREPO</name>
<sequence>MMEKGSMMLQYQPLGQLPNFFRIAFSNPAITTADLDFVVQELVDLAEQID</sequence>
<comment type="caution">
    <text evidence="1">The sequence shown here is derived from an EMBL/GenBank/DDBJ whole genome shotgun (WGS) entry which is preliminary data.</text>
</comment>
<reference evidence="1" key="2">
    <citation type="submission" date="2020-11" db="EMBL/GenBank/DDBJ databases">
        <authorList>
            <person name="McCartney M.A."/>
            <person name="Auch B."/>
            <person name="Kono T."/>
            <person name="Mallez S."/>
            <person name="Becker A."/>
            <person name="Gohl D.M."/>
            <person name="Silverstein K.A.T."/>
            <person name="Koren S."/>
            <person name="Bechman K.B."/>
            <person name="Herman A."/>
            <person name="Abrahante J.E."/>
            <person name="Garbe J."/>
        </authorList>
    </citation>
    <scope>NUCLEOTIDE SEQUENCE</scope>
    <source>
        <strain evidence="1">Duluth1</strain>
        <tissue evidence="1">Whole animal</tissue>
    </source>
</reference>
<dbReference type="InterPro" id="IPR015424">
    <property type="entry name" value="PyrdxlP-dep_Trfase"/>
</dbReference>
<dbReference type="EMBL" id="JAIWYP010000015">
    <property type="protein sequence ID" value="KAH3703192.1"/>
    <property type="molecule type" value="Genomic_DNA"/>
</dbReference>
<dbReference type="Gene3D" id="3.90.1150.170">
    <property type="match status" value="1"/>
</dbReference>